<feature type="domain" description="GOST seven transmembrane" evidence="8">
    <location>
        <begin position="256"/>
        <end position="432"/>
    </location>
</feature>
<evidence type="ECO:0000256" key="5">
    <source>
        <dbReference type="ARBA" id="ARBA00023136"/>
    </source>
</evidence>
<dbReference type="PANTHER" id="PTHR21229:SF2">
    <property type="entry name" value="RE59932P"/>
    <property type="match status" value="1"/>
</dbReference>
<feature type="transmembrane region" description="Helical" evidence="6">
    <location>
        <begin position="240"/>
        <end position="260"/>
    </location>
</feature>
<dbReference type="PANTHER" id="PTHR21229">
    <property type="entry name" value="LUNG SEVEN TRANSMEMBRANE RECEPTOR"/>
    <property type="match status" value="1"/>
</dbReference>
<evidence type="ECO:0000256" key="4">
    <source>
        <dbReference type="ARBA" id="ARBA00022989"/>
    </source>
</evidence>
<gene>
    <name evidence="9" type="ORF">RUM44_009924</name>
</gene>
<sequence>MNLLGITFCLLVHYALARIHKLEIVNDTRKYIPLSTFGFYAGGILSVNLKEFQNVPFREDDLFGFSLDKTLRYVMNPYLEHHQDKCILDEWKYNENSRGRGYKNSIYFLMDFKEKMLIVQGKNLNSVGIFRNEDELRNATYGQDTYPGILPSNKFNMNIFHGNSKEGHVSIPLSLKSHVTSAEFIVYIPSDTSQGLYNLYFHNCPNYKADAPVKIDFKIEIEEVNKDNYLSAGEMPLSGLYSMMSLIFGLSGSFWVYILVKSKLKGSVLFTVILLIGTGWTFIRRGDVLSEKHKKIFMIVLPLQVLANIAKIIIDESEEGDAEQQTWWDIFILVDILCCGAIMFPVVWTIKHLQEASYTDGKAAMNLRKLKLFRHFYIMIVCYFYFTRIIVYILKITVPFQYEWLDEMFREVATFVCFVLTGYKFRPASENPYYQVPSEEDDIETCVILRDENLPEGLKKVNKCDADVTPTETTKMCADYES</sequence>
<evidence type="ECO:0000313" key="10">
    <source>
        <dbReference type="Proteomes" id="UP001359485"/>
    </source>
</evidence>
<accession>A0ABR1AU21</accession>
<dbReference type="InterPro" id="IPR053937">
    <property type="entry name" value="GOST_TM"/>
</dbReference>
<feature type="chain" id="PRO_5045240268" description="GOST seven transmembrane domain-containing protein" evidence="7">
    <location>
        <begin position="18"/>
        <end position="482"/>
    </location>
</feature>
<evidence type="ECO:0000256" key="6">
    <source>
        <dbReference type="SAM" id="Phobius"/>
    </source>
</evidence>
<evidence type="ECO:0000256" key="1">
    <source>
        <dbReference type="ARBA" id="ARBA00004141"/>
    </source>
</evidence>
<evidence type="ECO:0000259" key="8">
    <source>
        <dbReference type="Pfam" id="PF06814"/>
    </source>
</evidence>
<feature type="transmembrane region" description="Helical" evidence="6">
    <location>
        <begin position="326"/>
        <end position="348"/>
    </location>
</feature>
<evidence type="ECO:0000313" key="9">
    <source>
        <dbReference type="EMBL" id="KAK6627447.1"/>
    </source>
</evidence>
<comment type="caution">
    <text evidence="9">The sequence shown here is derived from an EMBL/GenBank/DDBJ whole genome shotgun (WGS) entry which is preliminary data.</text>
</comment>
<evidence type="ECO:0000256" key="7">
    <source>
        <dbReference type="SAM" id="SignalP"/>
    </source>
</evidence>
<name>A0ABR1AU21_POLSC</name>
<keyword evidence="5 6" id="KW-0472">Membrane</keyword>
<feature type="transmembrane region" description="Helical" evidence="6">
    <location>
        <begin position="266"/>
        <end position="283"/>
    </location>
</feature>
<keyword evidence="3 7" id="KW-0732">Signal</keyword>
<evidence type="ECO:0000256" key="3">
    <source>
        <dbReference type="ARBA" id="ARBA00022729"/>
    </source>
</evidence>
<proteinExistence type="predicted"/>
<feature type="transmembrane region" description="Helical" evidence="6">
    <location>
        <begin position="376"/>
        <end position="396"/>
    </location>
</feature>
<feature type="signal peptide" evidence="7">
    <location>
        <begin position="1"/>
        <end position="17"/>
    </location>
</feature>
<comment type="subcellular location">
    <subcellularLocation>
        <location evidence="1">Membrane</location>
        <topology evidence="1">Multi-pass membrane protein</topology>
    </subcellularLocation>
</comment>
<reference evidence="9 10" key="1">
    <citation type="submission" date="2023-09" db="EMBL/GenBank/DDBJ databases">
        <title>Genomes of two closely related lineages of the louse Polyplax serrata with different host specificities.</title>
        <authorList>
            <person name="Martinu J."/>
            <person name="Tarabai H."/>
            <person name="Stefka J."/>
            <person name="Hypsa V."/>
        </authorList>
    </citation>
    <scope>NUCLEOTIDE SEQUENCE [LARGE SCALE GENOMIC DNA]</scope>
    <source>
        <strain evidence="9">98ZLc_SE</strain>
    </source>
</reference>
<keyword evidence="4 6" id="KW-1133">Transmembrane helix</keyword>
<protein>
    <recommendedName>
        <fullName evidence="8">GOST seven transmembrane domain-containing protein</fullName>
    </recommendedName>
</protein>
<dbReference type="Proteomes" id="UP001359485">
    <property type="component" value="Unassembled WGS sequence"/>
</dbReference>
<evidence type="ECO:0000256" key="2">
    <source>
        <dbReference type="ARBA" id="ARBA00022692"/>
    </source>
</evidence>
<dbReference type="InterPro" id="IPR009637">
    <property type="entry name" value="GPR107/GPR108-like"/>
</dbReference>
<keyword evidence="10" id="KW-1185">Reference proteome</keyword>
<organism evidence="9 10">
    <name type="scientific">Polyplax serrata</name>
    <name type="common">Common mouse louse</name>
    <dbReference type="NCBI Taxonomy" id="468196"/>
    <lineage>
        <taxon>Eukaryota</taxon>
        <taxon>Metazoa</taxon>
        <taxon>Ecdysozoa</taxon>
        <taxon>Arthropoda</taxon>
        <taxon>Hexapoda</taxon>
        <taxon>Insecta</taxon>
        <taxon>Pterygota</taxon>
        <taxon>Neoptera</taxon>
        <taxon>Paraneoptera</taxon>
        <taxon>Psocodea</taxon>
        <taxon>Troctomorpha</taxon>
        <taxon>Phthiraptera</taxon>
        <taxon>Anoplura</taxon>
        <taxon>Polyplacidae</taxon>
        <taxon>Polyplax</taxon>
    </lineage>
</organism>
<dbReference type="Pfam" id="PF06814">
    <property type="entry name" value="GOST_TM"/>
    <property type="match status" value="1"/>
</dbReference>
<keyword evidence="2 6" id="KW-0812">Transmembrane</keyword>
<dbReference type="EMBL" id="JAWJWF010000045">
    <property type="protein sequence ID" value="KAK6627447.1"/>
    <property type="molecule type" value="Genomic_DNA"/>
</dbReference>